<organism evidence="7 8">
    <name type="scientific">Emcibacter nanhaiensis</name>
    <dbReference type="NCBI Taxonomy" id="1505037"/>
    <lineage>
        <taxon>Bacteria</taxon>
        <taxon>Pseudomonadati</taxon>
        <taxon>Pseudomonadota</taxon>
        <taxon>Alphaproteobacteria</taxon>
        <taxon>Emcibacterales</taxon>
        <taxon>Emcibacteraceae</taxon>
        <taxon>Emcibacter</taxon>
    </lineage>
</organism>
<proteinExistence type="predicted"/>
<feature type="domain" description="EamA" evidence="6">
    <location>
        <begin position="222"/>
        <end position="355"/>
    </location>
</feature>
<evidence type="ECO:0000256" key="1">
    <source>
        <dbReference type="ARBA" id="ARBA00004141"/>
    </source>
</evidence>
<keyword evidence="8" id="KW-1185">Reference proteome</keyword>
<dbReference type="InterPro" id="IPR050638">
    <property type="entry name" value="AA-Vitamin_Transporters"/>
</dbReference>
<reference evidence="8" key="1">
    <citation type="submission" date="2019-06" db="EMBL/GenBank/DDBJ databases">
        <title>The complete genome of Emcibacter congregatus ZYLT.</title>
        <authorList>
            <person name="Zhao Z."/>
        </authorList>
    </citation>
    <scope>NUCLEOTIDE SEQUENCE [LARGE SCALE GENOMIC DNA]</scope>
    <source>
        <strain evidence="8">MCCC 1A06723</strain>
    </source>
</reference>
<comment type="caution">
    <text evidence="7">The sequence shown here is derived from an EMBL/GenBank/DDBJ whole genome shotgun (WGS) entry which is preliminary data.</text>
</comment>
<keyword evidence="2 5" id="KW-0812">Transmembrane</keyword>
<dbReference type="AlphaFoldDB" id="A0A501PR60"/>
<feature type="transmembrane region" description="Helical" evidence="5">
    <location>
        <begin position="75"/>
        <end position="96"/>
    </location>
</feature>
<evidence type="ECO:0000313" key="8">
    <source>
        <dbReference type="Proteomes" id="UP000319148"/>
    </source>
</evidence>
<feature type="transmembrane region" description="Helical" evidence="5">
    <location>
        <begin position="220"/>
        <end position="241"/>
    </location>
</feature>
<dbReference type="Proteomes" id="UP000319148">
    <property type="component" value="Unassembled WGS sequence"/>
</dbReference>
<dbReference type="PANTHER" id="PTHR32322:SF9">
    <property type="entry name" value="AMINO-ACID METABOLITE EFFLUX PUMP-RELATED"/>
    <property type="match status" value="1"/>
</dbReference>
<dbReference type="EMBL" id="VFIY01000004">
    <property type="protein sequence ID" value="TPD62607.1"/>
    <property type="molecule type" value="Genomic_DNA"/>
</dbReference>
<keyword evidence="3 5" id="KW-1133">Transmembrane helix</keyword>
<evidence type="ECO:0000259" key="6">
    <source>
        <dbReference type="Pfam" id="PF00892"/>
    </source>
</evidence>
<evidence type="ECO:0000313" key="7">
    <source>
        <dbReference type="EMBL" id="TPD62607.1"/>
    </source>
</evidence>
<protein>
    <submittedName>
        <fullName evidence="7">DMT family transporter</fullName>
    </submittedName>
</protein>
<gene>
    <name evidence="7" type="ORF">FIV46_00560</name>
</gene>
<feature type="transmembrane region" description="Helical" evidence="5">
    <location>
        <begin position="140"/>
        <end position="156"/>
    </location>
</feature>
<feature type="transmembrane region" description="Helical" evidence="5">
    <location>
        <begin position="102"/>
        <end position="120"/>
    </location>
</feature>
<evidence type="ECO:0000256" key="5">
    <source>
        <dbReference type="SAM" id="Phobius"/>
    </source>
</evidence>
<dbReference type="OrthoDB" id="9810556at2"/>
<accession>A0A501PR60</accession>
<sequence length="369" mass="40929">MLGGQVRRLVGRHQPPLDFLPQDAAQVIFRACVSFQVPVGCIAQIIRGDFPCFSVFCGHCPKNPFMQHHRTPKHYIYLLFLALAWGSAFMFNKIAVQSIPPITIAASRISLGAFVVWLILRHQKLSLPKDIRSWWNIGRVGILGTALPFMLVSWGVKYQNAGTAAICMSLVPLHTFILAHFLTHDEKMSWIKLVGIIFGVSGIVILFIDSTNFETEGILQILGFLAFLVTGLCYSLSGVMIRHFKNKNPLVGATVMLICSSCVIWPIALIVDKPWTGSPDTGGLWSVAFLGIVSTGLATIVLVHLTHLVGATFVAYNNYIVPLTGVFTGYIWLNEPLKETTFASVFLVLTGIYLTERWKQKAEKKLIDI</sequence>
<feature type="transmembrane region" description="Helical" evidence="5">
    <location>
        <begin position="315"/>
        <end position="333"/>
    </location>
</feature>
<evidence type="ECO:0000256" key="3">
    <source>
        <dbReference type="ARBA" id="ARBA00022989"/>
    </source>
</evidence>
<feature type="transmembrane region" description="Helical" evidence="5">
    <location>
        <begin position="162"/>
        <end position="183"/>
    </location>
</feature>
<feature type="transmembrane region" description="Helical" evidence="5">
    <location>
        <begin position="339"/>
        <end position="355"/>
    </location>
</feature>
<dbReference type="GO" id="GO:0016020">
    <property type="term" value="C:membrane"/>
    <property type="evidence" value="ECO:0007669"/>
    <property type="project" value="UniProtKB-SubCell"/>
</dbReference>
<dbReference type="SUPFAM" id="SSF103481">
    <property type="entry name" value="Multidrug resistance efflux transporter EmrE"/>
    <property type="match status" value="2"/>
</dbReference>
<name>A0A501PR60_9PROT</name>
<keyword evidence="4 5" id="KW-0472">Membrane</keyword>
<feature type="transmembrane region" description="Helical" evidence="5">
    <location>
        <begin position="190"/>
        <end position="208"/>
    </location>
</feature>
<evidence type="ECO:0000256" key="4">
    <source>
        <dbReference type="ARBA" id="ARBA00023136"/>
    </source>
</evidence>
<feature type="transmembrane region" description="Helical" evidence="5">
    <location>
        <begin position="283"/>
        <end position="303"/>
    </location>
</feature>
<dbReference type="Pfam" id="PF00892">
    <property type="entry name" value="EamA"/>
    <property type="match status" value="2"/>
</dbReference>
<dbReference type="InterPro" id="IPR037185">
    <property type="entry name" value="EmrE-like"/>
</dbReference>
<dbReference type="Gene3D" id="1.10.3730.20">
    <property type="match status" value="1"/>
</dbReference>
<dbReference type="PANTHER" id="PTHR32322">
    <property type="entry name" value="INNER MEMBRANE TRANSPORTER"/>
    <property type="match status" value="1"/>
</dbReference>
<comment type="subcellular location">
    <subcellularLocation>
        <location evidence="1">Membrane</location>
        <topology evidence="1">Multi-pass membrane protein</topology>
    </subcellularLocation>
</comment>
<feature type="transmembrane region" description="Helical" evidence="5">
    <location>
        <begin position="250"/>
        <end position="271"/>
    </location>
</feature>
<feature type="domain" description="EamA" evidence="6">
    <location>
        <begin position="75"/>
        <end position="207"/>
    </location>
</feature>
<evidence type="ECO:0000256" key="2">
    <source>
        <dbReference type="ARBA" id="ARBA00022692"/>
    </source>
</evidence>
<dbReference type="InterPro" id="IPR000620">
    <property type="entry name" value="EamA_dom"/>
</dbReference>